<accession>A0ABQ9GHU0</accession>
<dbReference type="Proteomes" id="UP001159363">
    <property type="component" value="Chromosome 11"/>
</dbReference>
<evidence type="ECO:0000256" key="1">
    <source>
        <dbReference type="SAM" id="MobiDB-lite"/>
    </source>
</evidence>
<sequence>MLKNPAKRPRGCERMYTIKVIPPSVHNAYLPSLHQFGHVGWKDFGGSQEGEARCGGKRETPEKTIRPAASFGTIPACENPARRSFDGVRSECVCESSYGIVRDVSAREAVLRLTPPPVADLRKTAVASGYVVHNRSLQIALSCIAKRSPVHNVRSVVVTQLESRRATSCGCNSSHSVWHALYECLQDIHGDSSPFLLQPFHELSNEFWPHLTSPHPAIQFVPNMFYRVEVGALGGPVQSANIVVGVPLHTVSLLTSHQGEPGSIPGRVTPGFSRLGIVPDDATDWRVSSGISRFPQPFHSVSCSGLLLFQHYSAVGQLARAAASGEDGETARGWLDSRIRLANFAQTVPAKWRTQALCAMHNLQGRPPIGAIEELSAEVSLKAGPVAAANRGAKPVANREEKKKENVPGLPACQIRKPGTHSATAKEQHLSCHQQGIIPELPSSGNNARAAIIREQYLSCHQQVTIPELPSSGNNTGGCPAQGRLAAAGVREAGRGETLSDILDPGRMLPEPEVYNDIWGQQALQLAGALGEIPSGTRQENGVTGQQTVAAPFSNQFLEACLPASRQGTFRGIIHNAISSLSILLLCSLSLAARCLPVATLPEQFSRLGGCDKRTEDLPWGYRGTNPRSSDYKLAVLPLSNGGRISICATKILCSACGATVAERLARSPLTNAIRVQSPVESLQIFACGNRAGPSMQLVGGSSGGSPVSPAPFIPALLHTHFNHPQDLDVKSHPNLVTHILPATELTTCSSHTHSAQGFSEMFLVPVADVAGHITCAVLYRSGGSLEGGCRNLHKTRDSWGRSWLPPSRAAPPPSVSQRIPKAKHSHPPPPFTQSSHSRFFIVNPLEQHPLIHLNIRQLRRGAQPSAICACSWLGKHGRAQLADMPPCVGEAHRSSWAAQELHWLRYPFLPPPPIHDLRLHQCCGRQAECHISRPVD</sequence>
<reference evidence="2 3" key="1">
    <citation type="submission" date="2023-02" db="EMBL/GenBank/DDBJ databases">
        <title>LHISI_Scaffold_Assembly.</title>
        <authorList>
            <person name="Stuart O.P."/>
            <person name="Cleave R."/>
            <person name="Magrath M.J.L."/>
            <person name="Mikheyev A.S."/>
        </authorList>
    </citation>
    <scope>NUCLEOTIDE SEQUENCE [LARGE SCALE GENOMIC DNA]</scope>
    <source>
        <strain evidence="2">Daus_M_001</strain>
        <tissue evidence="2">Leg muscle</tissue>
    </source>
</reference>
<feature type="compositionally biased region" description="Basic and acidic residues" evidence="1">
    <location>
        <begin position="397"/>
        <end position="406"/>
    </location>
</feature>
<organism evidence="2 3">
    <name type="scientific">Dryococelus australis</name>
    <dbReference type="NCBI Taxonomy" id="614101"/>
    <lineage>
        <taxon>Eukaryota</taxon>
        <taxon>Metazoa</taxon>
        <taxon>Ecdysozoa</taxon>
        <taxon>Arthropoda</taxon>
        <taxon>Hexapoda</taxon>
        <taxon>Insecta</taxon>
        <taxon>Pterygota</taxon>
        <taxon>Neoptera</taxon>
        <taxon>Polyneoptera</taxon>
        <taxon>Phasmatodea</taxon>
        <taxon>Verophasmatodea</taxon>
        <taxon>Anareolatae</taxon>
        <taxon>Phasmatidae</taxon>
        <taxon>Eurycanthinae</taxon>
        <taxon>Dryococelus</taxon>
    </lineage>
</organism>
<dbReference type="EMBL" id="JARBHB010000012">
    <property type="protein sequence ID" value="KAJ8871611.1"/>
    <property type="molecule type" value="Genomic_DNA"/>
</dbReference>
<comment type="caution">
    <text evidence="2">The sequence shown here is derived from an EMBL/GenBank/DDBJ whole genome shotgun (WGS) entry which is preliminary data.</text>
</comment>
<feature type="region of interest" description="Disordered" evidence="1">
    <location>
        <begin position="801"/>
        <end position="834"/>
    </location>
</feature>
<evidence type="ECO:0000313" key="2">
    <source>
        <dbReference type="EMBL" id="KAJ8871611.1"/>
    </source>
</evidence>
<evidence type="ECO:0000313" key="3">
    <source>
        <dbReference type="Proteomes" id="UP001159363"/>
    </source>
</evidence>
<feature type="region of interest" description="Disordered" evidence="1">
    <location>
        <begin position="392"/>
        <end position="415"/>
    </location>
</feature>
<name>A0ABQ9GHU0_9NEOP</name>
<protein>
    <submittedName>
        <fullName evidence="2">Uncharacterized protein</fullName>
    </submittedName>
</protein>
<proteinExistence type="predicted"/>
<gene>
    <name evidence="2" type="ORF">PR048_027938</name>
</gene>
<keyword evidence="3" id="KW-1185">Reference proteome</keyword>